<keyword evidence="3" id="KW-0235">DNA replication</keyword>
<keyword evidence="9" id="KW-1185">Reference proteome</keyword>
<dbReference type="GO" id="GO:0003677">
    <property type="term" value="F:DNA binding"/>
    <property type="evidence" value="ECO:0007669"/>
    <property type="project" value="UniProtKB-KW"/>
</dbReference>
<evidence type="ECO:0000256" key="5">
    <source>
        <dbReference type="ARBA" id="ARBA00023242"/>
    </source>
</evidence>
<comment type="similarity">
    <text evidence="2">Belongs to the ORC6 family.</text>
</comment>
<dbReference type="GO" id="GO:0006260">
    <property type="term" value="P:DNA replication"/>
    <property type="evidence" value="ECO:0007669"/>
    <property type="project" value="UniProtKB-KW"/>
</dbReference>
<evidence type="ECO:0000256" key="1">
    <source>
        <dbReference type="ARBA" id="ARBA00004123"/>
    </source>
</evidence>
<gene>
    <name evidence="8" type="ORF">NADFUDRAFT_83962</name>
</gene>
<accession>A0A1E3PEM3</accession>
<evidence type="ECO:0000256" key="2">
    <source>
        <dbReference type="ARBA" id="ARBA00010840"/>
    </source>
</evidence>
<sequence>MNQRVSTALYSLFPSMEPPVAPELLQLTTSFHMQSVQKVKNLKPSEESARYLICGQLAAEKLMFKLNLPPIKQPKNIAIPPKAYDSLLAIFKRELIVNNASGGSGSNRTSPVKIMKPRSGASSRPTTPIRIASREFGTPIKPSPGSVFGTPVNLPASAPINALQTPGTAKVPISRRVLDEGEDSITFGSLSSTNSVSPPDSPSENALFAVPPVSQTPISFLKSAKKEPTNNVLDLRSPTKKIRGGIKPTDPRQAQIEMITRHLVFSKFAIDGVLYGYKQYFNLVKDRWGLLCGLIIVVAEYVQHPLLLKSENLFYSKLLRSVGTMFEHDRLDEWVIWVEKIVKDQMWIKALMRKSDINPTTVMLRTDTK</sequence>
<evidence type="ECO:0000313" key="8">
    <source>
        <dbReference type="EMBL" id="ODQ63869.1"/>
    </source>
</evidence>
<dbReference type="OrthoDB" id="5367324at2759"/>
<dbReference type="Proteomes" id="UP000095009">
    <property type="component" value="Unassembled WGS sequence"/>
</dbReference>
<dbReference type="GO" id="GO:0005664">
    <property type="term" value="C:nuclear origin of replication recognition complex"/>
    <property type="evidence" value="ECO:0007669"/>
    <property type="project" value="InterPro"/>
</dbReference>
<keyword evidence="5" id="KW-0539">Nucleus</keyword>
<comment type="subcellular location">
    <subcellularLocation>
        <location evidence="1">Nucleus</location>
    </subcellularLocation>
</comment>
<evidence type="ECO:0000256" key="6">
    <source>
        <dbReference type="SAM" id="MobiDB-lite"/>
    </source>
</evidence>
<reference evidence="8 9" key="1">
    <citation type="journal article" date="2016" name="Proc. Natl. Acad. Sci. U.S.A.">
        <title>Comparative genomics of biotechnologically important yeasts.</title>
        <authorList>
            <person name="Riley R."/>
            <person name="Haridas S."/>
            <person name="Wolfe K.H."/>
            <person name="Lopes M.R."/>
            <person name="Hittinger C.T."/>
            <person name="Goeker M."/>
            <person name="Salamov A.A."/>
            <person name="Wisecaver J.H."/>
            <person name="Long T.M."/>
            <person name="Calvey C.H."/>
            <person name="Aerts A.L."/>
            <person name="Barry K.W."/>
            <person name="Choi C."/>
            <person name="Clum A."/>
            <person name="Coughlan A.Y."/>
            <person name="Deshpande S."/>
            <person name="Douglass A.P."/>
            <person name="Hanson S.J."/>
            <person name="Klenk H.-P."/>
            <person name="LaButti K.M."/>
            <person name="Lapidus A."/>
            <person name="Lindquist E.A."/>
            <person name="Lipzen A.M."/>
            <person name="Meier-Kolthoff J.P."/>
            <person name="Ohm R.A."/>
            <person name="Otillar R.P."/>
            <person name="Pangilinan J.L."/>
            <person name="Peng Y."/>
            <person name="Rokas A."/>
            <person name="Rosa C.A."/>
            <person name="Scheuner C."/>
            <person name="Sibirny A.A."/>
            <person name="Slot J.C."/>
            <person name="Stielow J.B."/>
            <person name="Sun H."/>
            <person name="Kurtzman C.P."/>
            <person name="Blackwell M."/>
            <person name="Grigoriev I.V."/>
            <person name="Jeffries T.W."/>
        </authorList>
    </citation>
    <scope>NUCLEOTIDE SEQUENCE [LARGE SCALE GENOMIC DNA]</scope>
    <source>
        <strain evidence="8 9">DSM 6958</strain>
    </source>
</reference>
<keyword evidence="4" id="KW-0238">DNA-binding</keyword>
<name>A0A1E3PEM3_9ASCO</name>
<feature type="domain" description="ORC6 first cyclin-like" evidence="7">
    <location>
        <begin position="11"/>
        <end position="98"/>
    </location>
</feature>
<dbReference type="STRING" id="857566.A0A1E3PEM3"/>
<evidence type="ECO:0000256" key="4">
    <source>
        <dbReference type="ARBA" id="ARBA00023125"/>
    </source>
</evidence>
<evidence type="ECO:0000259" key="7">
    <source>
        <dbReference type="Pfam" id="PF05460"/>
    </source>
</evidence>
<dbReference type="AlphaFoldDB" id="A0A1E3PEM3"/>
<dbReference type="Pfam" id="PF05460">
    <property type="entry name" value="ORC6"/>
    <property type="match status" value="1"/>
</dbReference>
<feature type="non-terminal residue" evidence="8">
    <location>
        <position position="369"/>
    </location>
</feature>
<evidence type="ECO:0000313" key="9">
    <source>
        <dbReference type="Proteomes" id="UP000095009"/>
    </source>
</evidence>
<evidence type="ECO:0000256" key="3">
    <source>
        <dbReference type="ARBA" id="ARBA00022705"/>
    </source>
</evidence>
<organism evidence="8 9">
    <name type="scientific">Nadsonia fulvescens var. elongata DSM 6958</name>
    <dbReference type="NCBI Taxonomy" id="857566"/>
    <lineage>
        <taxon>Eukaryota</taxon>
        <taxon>Fungi</taxon>
        <taxon>Dikarya</taxon>
        <taxon>Ascomycota</taxon>
        <taxon>Saccharomycotina</taxon>
        <taxon>Dipodascomycetes</taxon>
        <taxon>Dipodascales</taxon>
        <taxon>Dipodascales incertae sedis</taxon>
        <taxon>Nadsonia</taxon>
    </lineage>
</organism>
<dbReference type="InterPro" id="IPR008721">
    <property type="entry name" value="ORC6_cyclin_first"/>
</dbReference>
<feature type="region of interest" description="Disordered" evidence="6">
    <location>
        <begin position="102"/>
        <end position="126"/>
    </location>
</feature>
<dbReference type="EMBL" id="KV454413">
    <property type="protein sequence ID" value="ODQ63869.1"/>
    <property type="molecule type" value="Genomic_DNA"/>
</dbReference>
<proteinExistence type="inferred from homology"/>
<protein>
    <recommendedName>
        <fullName evidence="7">ORC6 first cyclin-like domain-containing protein</fullName>
    </recommendedName>
</protein>